<dbReference type="EMBL" id="JEMB01001442">
    <property type="protein sequence ID" value="KYF87418.1"/>
    <property type="molecule type" value="Genomic_DNA"/>
</dbReference>
<dbReference type="Proteomes" id="UP000075635">
    <property type="component" value="Unassembled WGS sequence"/>
</dbReference>
<name>A0A150S5M3_SORCE</name>
<comment type="caution">
    <text evidence="2">The sequence shown here is derived from an EMBL/GenBank/DDBJ whole genome shotgun (WGS) entry which is preliminary data.</text>
</comment>
<gene>
    <name evidence="2" type="ORF">BE17_05925</name>
</gene>
<evidence type="ECO:0000313" key="2">
    <source>
        <dbReference type="EMBL" id="KYF87418.1"/>
    </source>
</evidence>
<dbReference type="InterPro" id="IPR012296">
    <property type="entry name" value="Nuclease_put_TT1808"/>
</dbReference>
<reference evidence="2 3" key="1">
    <citation type="submission" date="2014-02" db="EMBL/GenBank/DDBJ databases">
        <title>The small core and large imbalanced accessory genome model reveals a collaborative survival strategy of Sorangium cellulosum strains in nature.</title>
        <authorList>
            <person name="Han K."/>
            <person name="Peng R."/>
            <person name="Blom J."/>
            <person name="Li Y.-Z."/>
        </authorList>
    </citation>
    <scope>NUCLEOTIDE SEQUENCE [LARGE SCALE GENOMIC DNA]</scope>
    <source>
        <strain evidence="2 3">So0011-07</strain>
    </source>
</reference>
<accession>A0A150S5M3</accession>
<sequence>MGQPAEKQRSATYADLEAVPANKVAELIGGVLHVLPRPAPRHANASSVLGIKVGGPFGLGDGGPGGWWILDEPELHFPDPGAPGEIDVLVPDLAGWRRERMPELPRTAFFPLAPDWVCEVLSPSTEEIDREEKMPIYAREGVRYAWLVDPIARTLEVSSLVSGRGWGPAVVHGDAARVRVEPFEAIELDLAVLWAT</sequence>
<dbReference type="InterPro" id="IPR008538">
    <property type="entry name" value="Uma2"/>
</dbReference>
<feature type="domain" description="Putative restriction endonuclease" evidence="1">
    <location>
        <begin position="13"/>
        <end position="190"/>
    </location>
</feature>
<dbReference type="AlphaFoldDB" id="A0A150S5M3"/>
<proteinExistence type="predicted"/>
<dbReference type="Gene3D" id="3.90.1570.10">
    <property type="entry name" value="tt1808, chain A"/>
    <property type="match status" value="1"/>
</dbReference>
<dbReference type="SUPFAM" id="SSF52980">
    <property type="entry name" value="Restriction endonuclease-like"/>
    <property type="match status" value="1"/>
</dbReference>
<dbReference type="CDD" id="cd06260">
    <property type="entry name" value="DUF820-like"/>
    <property type="match status" value="1"/>
</dbReference>
<dbReference type="Pfam" id="PF05685">
    <property type="entry name" value="Uma2"/>
    <property type="match status" value="1"/>
</dbReference>
<organism evidence="2 3">
    <name type="scientific">Sorangium cellulosum</name>
    <name type="common">Polyangium cellulosum</name>
    <dbReference type="NCBI Taxonomy" id="56"/>
    <lineage>
        <taxon>Bacteria</taxon>
        <taxon>Pseudomonadati</taxon>
        <taxon>Myxococcota</taxon>
        <taxon>Polyangia</taxon>
        <taxon>Polyangiales</taxon>
        <taxon>Polyangiaceae</taxon>
        <taxon>Sorangium</taxon>
    </lineage>
</organism>
<evidence type="ECO:0000259" key="1">
    <source>
        <dbReference type="Pfam" id="PF05685"/>
    </source>
</evidence>
<evidence type="ECO:0000313" key="3">
    <source>
        <dbReference type="Proteomes" id="UP000075635"/>
    </source>
</evidence>
<dbReference type="PANTHER" id="PTHR34107">
    <property type="entry name" value="SLL0198 PROTEIN-RELATED"/>
    <property type="match status" value="1"/>
</dbReference>
<dbReference type="PANTHER" id="PTHR34107:SF4">
    <property type="entry name" value="SLL1222 PROTEIN"/>
    <property type="match status" value="1"/>
</dbReference>
<dbReference type="InterPro" id="IPR011335">
    <property type="entry name" value="Restrct_endonuc-II-like"/>
</dbReference>
<protein>
    <recommendedName>
        <fullName evidence="1">Putative restriction endonuclease domain-containing protein</fullName>
    </recommendedName>
</protein>